<dbReference type="Proteomes" id="UP001569153">
    <property type="component" value="Unassembled WGS sequence"/>
</dbReference>
<proteinExistence type="predicted"/>
<protein>
    <recommendedName>
        <fullName evidence="4">Fimbrial protein</fullName>
    </recommendedName>
</protein>
<organism evidence="2 3">
    <name type="scientific">Vibrio cortegadensis</name>
    <dbReference type="NCBI Taxonomy" id="1328770"/>
    <lineage>
        <taxon>Bacteria</taxon>
        <taxon>Pseudomonadati</taxon>
        <taxon>Pseudomonadota</taxon>
        <taxon>Gammaproteobacteria</taxon>
        <taxon>Vibrionales</taxon>
        <taxon>Vibrionaceae</taxon>
        <taxon>Vibrio</taxon>
    </lineage>
</organism>
<keyword evidence="3" id="KW-1185">Reference proteome</keyword>
<dbReference type="EMBL" id="JBGOOT010000002">
    <property type="protein sequence ID" value="MEZ8194100.1"/>
    <property type="molecule type" value="Genomic_DNA"/>
</dbReference>
<comment type="caution">
    <text evidence="2">The sequence shown here is derived from an EMBL/GenBank/DDBJ whole genome shotgun (WGS) entry which is preliminary data.</text>
</comment>
<sequence length="167" mass="18463">MNNIMKSIHAFLLFIAALSFSSLATQGSQLSVSISGHIESYCEIDFTDGVKMDFSNEAQKVLPFDIQCNQPLSMSVYSRNGGLQLLKSKQENLTPYEVNIDITSLGLSQTLLSREISSPRIINSSNVIPFNTDGVMRVTLEENLLYAGYYEDVIEIDVFPSIHGSGK</sequence>
<evidence type="ECO:0000313" key="2">
    <source>
        <dbReference type="EMBL" id="MEZ8194100.1"/>
    </source>
</evidence>
<feature type="chain" id="PRO_5047498443" description="Fimbrial protein" evidence="1">
    <location>
        <begin position="25"/>
        <end position="167"/>
    </location>
</feature>
<keyword evidence="1" id="KW-0732">Signal</keyword>
<evidence type="ECO:0008006" key="4">
    <source>
        <dbReference type="Google" id="ProtNLM"/>
    </source>
</evidence>
<dbReference type="RefSeq" id="WP_253825257.1">
    <property type="nucleotide sequence ID" value="NZ_AP025473.1"/>
</dbReference>
<name>A0ABV4M402_9VIBR</name>
<accession>A0ABV4M402</accession>
<feature type="signal peptide" evidence="1">
    <location>
        <begin position="1"/>
        <end position="24"/>
    </location>
</feature>
<evidence type="ECO:0000313" key="3">
    <source>
        <dbReference type="Proteomes" id="UP001569153"/>
    </source>
</evidence>
<evidence type="ECO:0000256" key="1">
    <source>
        <dbReference type="SAM" id="SignalP"/>
    </source>
</evidence>
<gene>
    <name evidence="2" type="ORF">ACED38_04270</name>
</gene>
<reference evidence="2 3" key="1">
    <citation type="submission" date="2024-06" db="EMBL/GenBank/DDBJ databases">
        <authorList>
            <person name="Steensen K."/>
            <person name="Seneca J."/>
            <person name="Bartlau N."/>
            <person name="Yu A.X."/>
            <person name="Polz M.F."/>
        </authorList>
    </citation>
    <scope>NUCLEOTIDE SEQUENCE [LARGE SCALE GENOMIC DNA]</scope>
    <source>
        <strain evidence="2 3">FF146</strain>
    </source>
</reference>